<proteinExistence type="predicted"/>
<accession>A0A1Q4V3S6</accession>
<keyword evidence="4" id="KW-1185">Reference proteome</keyword>
<dbReference type="RefSeq" id="WP_107499326.1">
    <property type="nucleotide sequence ID" value="NZ_LFBV01000006.1"/>
</dbReference>
<dbReference type="EMBL" id="LFBV01000006">
    <property type="protein sequence ID" value="OKH92505.1"/>
    <property type="molecule type" value="Genomic_DNA"/>
</dbReference>
<dbReference type="Proteomes" id="UP000186455">
    <property type="component" value="Unassembled WGS sequence"/>
</dbReference>
<feature type="compositionally biased region" description="Low complexity" evidence="1">
    <location>
        <begin position="779"/>
        <end position="788"/>
    </location>
</feature>
<name>A0A1Q4V3S6_9ACTN</name>
<feature type="region of interest" description="Disordered" evidence="1">
    <location>
        <begin position="699"/>
        <end position="788"/>
    </location>
</feature>
<dbReference type="STRING" id="1048205.AB852_22825"/>
<dbReference type="AlphaFoldDB" id="A0A1Q4V3S6"/>
<reference evidence="3 4" key="1">
    <citation type="submission" date="2015-06" db="EMBL/GenBank/DDBJ databases">
        <title>Cloning and characterization of the uncialamcin biosynthetic gene cluster.</title>
        <authorList>
            <person name="Yan X."/>
            <person name="Huang T."/>
            <person name="Ge H."/>
            <person name="Shen B."/>
        </authorList>
    </citation>
    <scope>NUCLEOTIDE SEQUENCE [LARGE SCALE GENOMIC DNA]</scope>
    <source>
        <strain evidence="3 4">DCA2648</strain>
    </source>
</reference>
<dbReference type="InterPro" id="IPR058852">
    <property type="entry name" value="HTH_77"/>
</dbReference>
<dbReference type="InterPro" id="IPR011990">
    <property type="entry name" value="TPR-like_helical_dom_sf"/>
</dbReference>
<dbReference type="SUPFAM" id="SSF52540">
    <property type="entry name" value="P-loop containing nucleoside triphosphate hydrolases"/>
    <property type="match status" value="1"/>
</dbReference>
<dbReference type="InterPro" id="IPR027417">
    <property type="entry name" value="P-loop_NTPase"/>
</dbReference>
<evidence type="ECO:0000259" key="2">
    <source>
        <dbReference type="Pfam" id="PF25872"/>
    </source>
</evidence>
<gene>
    <name evidence="3" type="ORF">AB852_22825</name>
</gene>
<dbReference type="Gene3D" id="1.25.40.10">
    <property type="entry name" value="Tetratricopeptide repeat domain"/>
    <property type="match status" value="1"/>
</dbReference>
<dbReference type="PANTHER" id="PTHR47691:SF3">
    <property type="entry name" value="HTH-TYPE TRANSCRIPTIONAL REGULATOR RV0890C-RELATED"/>
    <property type="match status" value="1"/>
</dbReference>
<evidence type="ECO:0000256" key="1">
    <source>
        <dbReference type="SAM" id="MobiDB-lite"/>
    </source>
</evidence>
<comment type="caution">
    <text evidence="3">The sequence shown here is derived from an EMBL/GenBank/DDBJ whole genome shotgun (WGS) entry which is preliminary data.</text>
</comment>
<dbReference type="Gene3D" id="3.40.50.300">
    <property type="entry name" value="P-loop containing nucleotide triphosphate hydrolases"/>
    <property type="match status" value="1"/>
</dbReference>
<feature type="domain" description="Winged helix-turn-helix" evidence="2">
    <location>
        <begin position="273"/>
        <end position="344"/>
    </location>
</feature>
<dbReference type="SUPFAM" id="SSF48452">
    <property type="entry name" value="TPR-like"/>
    <property type="match status" value="1"/>
</dbReference>
<protein>
    <submittedName>
        <fullName evidence="3">Regulator</fullName>
    </submittedName>
</protein>
<dbReference type="PANTHER" id="PTHR47691">
    <property type="entry name" value="REGULATOR-RELATED"/>
    <property type="match status" value="1"/>
</dbReference>
<dbReference type="PRINTS" id="PR00364">
    <property type="entry name" value="DISEASERSIST"/>
</dbReference>
<sequence length="788" mass="83250">MRRTSRPGARRDDSAQFPGVSGALPLELNTFVGRAPELACLAGALEESRLVTVTGMGGVGKSRLAARAAAVCAPPGGARLVELAAVTADDLLEYAVVEALALTDHTARPAREVLLEHFADRRVLLVVDGYEHLVDPCAALVGALLRAAPGLTVLAAGRRPLGLSGERVVPLAPLGEPDALALLTDRAAAVVPGFALDDAAADDAREVCRRLDGIPLALELAAGRLTALSPGQLLHRLDDRFRLLTGGGRDALPRHQTLRTAIGWSHELCTARERLLWARLSVFSGAFDLDAVEYVCGGDGLHADDVLDVLSALLEQSVVGREDGPAGVRYRMLDTVRAYGADWLEGSGDAVRLRRRHRDWYMGLATWCELEWFSPRQAEVAARIEAELPNLRTALEHCLTEPGDTRLGQHLAGTLWFYWVGCGRLSEGRHWLQRSVELDAGAPEQPDDFPQARLKALWVLGYVAILQGDPVPALAALHECQDEAERTDNAVAVAYVEHRRGCLALVGDDVRRAEVLLRSALERYEEIGELNSNVLMARVELAMALAFQGELGDAVRLCEDVREVCEDHGERWTRAYALFVLGYAARCEGDPARARRLLEECLVIDHTFRDLLGAVLAIELLALVTVDEGDPAEAAVLQGAAGRMWASVGLPLFGSRHYNAPHELCEERSRAALGDVRYEECVREGARLGMDAAVGRALGHGPAPDDGPGAAGVVPVAGPGAPDSAPDAGADGAGAARTDGVEPGGGGPRGAEPDGGAASVGPGDGGGAGPGTPRPAASPAPGSGETTG</sequence>
<feature type="compositionally biased region" description="Low complexity" evidence="1">
    <location>
        <begin position="701"/>
        <end position="736"/>
    </location>
</feature>
<evidence type="ECO:0000313" key="4">
    <source>
        <dbReference type="Proteomes" id="UP000186455"/>
    </source>
</evidence>
<organism evidence="3 4">
    <name type="scientific">Streptomyces uncialis</name>
    <dbReference type="NCBI Taxonomy" id="1048205"/>
    <lineage>
        <taxon>Bacteria</taxon>
        <taxon>Bacillati</taxon>
        <taxon>Actinomycetota</taxon>
        <taxon>Actinomycetes</taxon>
        <taxon>Kitasatosporales</taxon>
        <taxon>Streptomycetaceae</taxon>
        <taxon>Streptomyces</taxon>
    </lineage>
</organism>
<evidence type="ECO:0000313" key="3">
    <source>
        <dbReference type="EMBL" id="OKH92505.1"/>
    </source>
</evidence>
<dbReference type="Pfam" id="PF25872">
    <property type="entry name" value="HTH_77"/>
    <property type="match status" value="1"/>
</dbReference>